<protein>
    <recommendedName>
        <fullName evidence="1">Polymerase nucleotidyl transferase domain-containing protein</fullName>
    </recommendedName>
</protein>
<dbReference type="InterPro" id="IPR043519">
    <property type="entry name" value="NT_sf"/>
</dbReference>
<dbReference type="Pfam" id="PF01909">
    <property type="entry name" value="NTP_transf_2"/>
    <property type="match status" value="1"/>
</dbReference>
<evidence type="ECO:0000313" key="3">
    <source>
        <dbReference type="Proteomes" id="UP001296873"/>
    </source>
</evidence>
<organism evidence="2 3">
    <name type="scientific">Rhodovibrio sodomensis</name>
    <dbReference type="NCBI Taxonomy" id="1088"/>
    <lineage>
        <taxon>Bacteria</taxon>
        <taxon>Pseudomonadati</taxon>
        <taxon>Pseudomonadota</taxon>
        <taxon>Alphaproteobacteria</taxon>
        <taxon>Rhodospirillales</taxon>
        <taxon>Rhodovibrionaceae</taxon>
        <taxon>Rhodovibrio</taxon>
    </lineage>
</organism>
<gene>
    <name evidence="2" type="ORF">CKO28_05300</name>
</gene>
<name>A0ABS1DBZ7_9PROT</name>
<dbReference type="CDD" id="cd05403">
    <property type="entry name" value="NT_KNTase_like"/>
    <property type="match status" value="1"/>
</dbReference>
<dbReference type="PANTHER" id="PTHR33933">
    <property type="entry name" value="NUCLEOTIDYLTRANSFERASE"/>
    <property type="match status" value="1"/>
</dbReference>
<accession>A0ABS1DBZ7</accession>
<evidence type="ECO:0000259" key="1">
    <source>
        <dbReference type="Pfam" id="PF01909"/>
    </source>
</evidence>
<comment type="caution">
    <text evidence="2">The sequence shown here is derived from an EMBL/GenBank/DDBJ whole genome shotgun (WGS) entry which is preliminary data.</text>
</comment>
<dbReference type="Proteomes" id="UP001296873">
    <property type="component" value="Unassembled WGS sequence"/>
</dbReference>
<evidence type="ECO:0000313" key="2">
    <source>
        <dbReference type="EMBL" id="MBK1667446.1"/>
    </source>
</evidence>
<proteinExistence type="predicted"/>
<dbReference type="EMBL" id="NRRL01000007">
    <property type="protein sequence ID" value="MBK1667446.1"/>
    <property type="molecule type" value="Genomic_DNA"/>
</dbReference>
<dbReference type="Gene3D" id="3.30.460.10">
    <property type="entry name" value="Beta Polymerase, domain 2"/>
    <property type="match status" value="1"/>
</dbReference>
<sequence>MAGLSDQDRDLLRRFEARVRDALPGRVERVVAFGSRARGDHAADSDLDVAVFVRGLTREDDRVLSRVAAEFLGHGEPFLSALGFDAARYHETNFLLRNIRTEGVGA</sequence>
<reference evidence="2 3" key="1">
    <citation type="journal article" date="2020" name="Microorganisms">
        <title>Osmotic Adaptation and Compatible Solute Biosynthesis of Phototrophic Bacteria as Revealed from Genome Analyses.</title>
        <authorList>
            <person name="Imhoff J.F."/>
            <person name="Rahn T."/>
            <person name="Kunzel S."/>
            <person name="Keller A."/>
            <person name="Neulinger S.C."/>
        </authorList>
    </citation>
    <scope>NUCLEOTIDE SEQUENCE [LARGE SCALE GENOMIC DNA]</scope>
    <source>
        <strain evidence="2 3">DSM 9895</strain>
    </source>
</reference>
<feature type="domain" description="Polymerase nucleotidyl transferase" evidence="1">
    <location>
        <begin position="12"/>
        <end position="60"/>
    </location>
</feature>
<dbReference type="SUPFAM" id="SSF81301">
    <property type="entry name" value="Nucleotidyltransferase"/>
    <property type="match status" value="1"/>
</dbReference>
<dbReference type="InterPro" id="IPR052548">
    <property type="entry name" value="Type_VII_TA_antitoxin"/>
</dbReference>
<dbReference type="RefSeq" id="WP_200339562.1">
    <property type="nucleotide sequence ID" value="NZ_NRRL01000007.1"/>
</dbReference>
<dbReference type="PANTHER" id="PTHR33933:SF3">
    <property type="entry name" value="PROTEIN ADENYLYLTRANSFERASE MJ0604-RELATED"/>
    <property type="match status" value="1"/>
</dbReference>
<keyword evidence="3" id="KW-1185">Reference proteome</keyword>
<dbReference type="InterPro" id="IPR002934">
    <property type="entry name" value="Polymerase_NTP_transf_dom"/>
</dbReference>